<dbReference type="OrthoDB" id="129789at2"/>
<sequence>MSVEIHEPEIEALIERRMASGVFEDVEDVLLYALKSAPFPSGPASESDRENQSLREMFESVRGLADDIEFTRNPSMARPVDL</sequence>
<evidence type="ECO:0000313" key="2">
    <source>
        <dbReference type="Proteomes" id="UP000198356"/>
    </source>
</evidence>
<dbReference type="RefSeq" id="WP_089406699.1">
    <property type="nucleotide sequence ID" value="NZ_FZOU01000001.1"/>
</dbReference>
<dbReference type="Proteomes" id="UP000198356">
    <property type="component" value="Unassembled WGS sequence"/>
</dbReference>
<dbReference type="EMBL" id="FZOU01000001">
    <property type="protein sequence ID" value="SNS30026.1"/>
    <property type="molecule type" value="Genomic_DNA"/>
</dbReference>
<protein>
    <submittedName>
        <fullName evidence="1">Uncharacterized protein</fullName>
    </submittedName>
</protein>
<evidence type="ECO:0000313" key="1">
    <source>
        <dbReference type="EMBL" id="SNS30026.1"/>
    </source>
</evidence>
<dbReference type="AlphaFoldDB" id="A0A239DC89"/>
<gene>
    <name evidence="1" type="ORF">SAMN05421770_101400</name>
</gene>
<reference evidence="1 2" key="1">
    <citation type="submission" date="2017-06" db="EMBL/GenBank/DDBJ databases">
        <authorList>
            <person name="Kim H.J."/>
            <person name="Triplett B.A."/>
        </authorList>
    </citation>
    <scope>NUCLEOTIDE SEQUENCE [LARGE SCALE GENOMIC DNA]</scope>
    <source>
        <strain evidence="1 2">DSM 18704</strain>
    </source>
</reference>
<accession>A0A239DC89</accession>
<proteinExistence type="predicted"/>
<organism evidence="1 2">
    <name type="scientific">Granulicella rosea</name>
    <dbReference type="NCBI Taxonomy" id="474952"/>
    <lineage>
        <taxon>Bacteria</taxon>
        <taxon>Pseudomonadati</taxon>
        <taxon>Acidobacteriota</taxon>
        <taxon>Terriglobia</taxon>
        <taxon>Terriglobales</taxon>
        <taxon>Acidobacteriaceae</taxon>
        <taxon>Granulicella</taxon>
    </lineage>
</organism>
<keyword evidence="2" id="KW-1185">Reference proteome</keyword>
<name>A0A239DC89_9BACT</name>